<evidence type="ECO:0000256" key="6">
    <source>
        <dbReference type="ARBA" id="ARBA00023136"/>
    </source>
</evidence>
<dbReference type="PANTHER" id="PTHR34584:SF1">
    <property type="entry name" value="NA(+)_H(+) ANTIPORTER SUBUNIT E1"/>
    <property type="match status" value="1"/>
</dbReference>
<keyword evidence="4 7" id="KW-0812">Transmembrane</keyword>
<reference evidence="8 9" key="1">
    <citation type="submission" date="2018-05" db="EMBL/GenBank/DDBJ databases">
        <title>The draft genome of strain NS-104.</title>
        <authorList>
            <person name="Hang P."/>
            <person name="Jiang J."/>
        </authorList>
    </citation>
    <scope>NUCLEOTIDE SEQUENCE [LARGE SCALE GENOMIC DNA]</scope>
    <source>
        <strain evidence="8 9">NS-104</strain>
    </source>
</reference>
<keyword evidence="6 7" id="KW-0472">Membrane</keyword>
<gene>
    <name evidence="8" type="ORF">DEM27_14560</name>
</gene>
<feature type="transmembrane region" description="Helical" evidence="7">
    <location>
        <begin position="5"/>
        <end position="21"/>
    </location>
</feature>
<dbReference type="GO" id="GO:0008324">
    <property type="term" value="F:monoatomic cation transmembrane transporter activity"/>
    <property type="evidence" value="ECO:0007669"/>
    <property type="project" value="InterPro"/>
</dbReference>
<evidence type="ECO:0000256" key="1">
    <source>
        <dbReference type="ARBA" id="ARBA00004651"/>
    </source>
</evidence>
<comment type="similarity">
    <text evidence="2">Belongs to the CPA3 antiporters (TC 2.A.63) subunit E family.</text>
</comment>
<organism evidence="8 9">
    <name type="scientific">Metarhizobium album</name>
    <dbReference type="NCBI Taxonomy" id="2182425"/>
    <lineage>
        <taxon>Bacteria</taxon>
        <taxon>Pseudomonadati</taxon>
        <taxon>Pseudomonadota</taxon>
        <taxon>Alphaproteobacteria</taxon>
        <taxon>Hyphomicrobiales</taxon>
        <taxon>Rhizobiaceae</taxon>
        <taxon>Metarhizobium</taxon>
    </lineage>
</organism>
<comment type="caution">
    <text evidence="8">The sequence shown here is derived from an EMBL/GenBank/DDBJ whole genome shotgun (WGS) entry which is preliminary data.</text>
</comment>
<feature type="transmembrane region" description="Helical" evidence="7">
    <location>
        <begin position="58"/>
        <end position="82"/>
    </location>
</feature>
<dbReference type="InterPro" id="IPR002758">
    <property type="entry name" value="Cation_antiport_E"/>
</dbReference>
<dbReference type="GO" id="GO:0005886">
    <property type="term" value="C:plasma membrane"/>
    <property type="evidence" value="ECO:0007669"/>
    <property type="project" value="UniProtKB-SubCell"/>
</dbReference>
<evidence type="ECO:0000256" key="7">
    <source>
        <dbReference type="SAM" id="Phobius"/>
    </source>
</evidence>
<evidence type="ECO:0000256" key="3">
    <source>
        <dbReference type="ARBA" id="ARBA00022475"/>
    </source>
</evidence>
<feature type="transmembrane region" description="Helical" evidence="7">
    <location>
        <begin position="27"/>
        <end position="46"/>
    </location>
</feature>
<dbReference type="Proteomes" id="UP000245252">
    <property type="component" value="Unassembled WGS sequence"/>
</dbReference>
<accession>A0A2U2DPT8</accession>
<proteinExistence type="inferred from homology"/>
<protein>
    <submittedName>
        <fullName evidence="8">Na+/H+ antiporter subunit E</fullName>
    </submittedName>
</protein>
<dbReference type="Pfam" id="PF01899">
    <property type="entry name" value="MNHE"/>
    <property type="match status" value="1"/>
</dbReference>
<sequence>MRTILPYPLLFVSLVLMWLSLNRFSLGHLVLGSVIALLASAAMASLRPDKPQLKKIGSFARLLALVFYDIILSNLSVASQILNDRKGRRKPGFMTIPLEMTNPTGLAILAVLLTSTPGTAWLEYNSTESTLLIHILDLKNEEEWLELIKNRYERMLMEVFE</sequence>
<evidence type="ECO:0000313" key="9">
    <source>
        <dbReference type="Proteomes" id="UP000245252"/>
    </source>
</evidence>
<evidence type="ECO:0000313" key="8">
    <source>
        <dbReference type="EMBL" id="PWE55292.1"/>
    </source>
</evidence>
<dbReference type="PANTHER" id="PTHR34584">
    <property type="entry name" value="NA(+)/H(+) ANTIPORTER SUBUNIT E1"/>
    <property type="match status" value="1"/>
</dbReference>
<dbReference type="OrthoDB" id="9807187at2"/>
<dbReference type="AlphaFoldDB" id="A0A2U2DPT8"/>
<comment type="subcellular location">
    <subcellularLocation>
        <location evidence="1">Cell membrane</location>
        <topology evidence="1">Multi-pass membrane protein</topology>
    </subcellularLocation>
</comment>
<evidence type="ECO:0000256" key="4">
    <source>
        <dbReference type="ARBA" id="ARBA00022692"/>
    </source>
</evidence>
<dbReference type="RefSeq" id="WP_109458990.1">
    <property type="nucleotide sequence ID" value="NZ_QFBC01000006.1"/>
</dbReference>
<evidence type="ECO:0000256" key="2">
    <source>
        <dbReference type="ARBA" id="ARBA00006228"/>
    </source>
</evidence>
<dbReference type="NCBIfam" id="NF006520">
    <property type="entry name" value="PRK08965.1-4"/>
    <property type="match status" value="1"/>
</dbReference>
<evidence type="ECO:0000256" key="5">
    <source>
        <dbReference type="ARBA" id="ARBA00022989"/>
    </source>
</evidence>
<dbReference type="EMBL" id="QFBC01000006">
    <property type="protein sequence ID" value="PWE55292.1"/>
    <property type="molecule type" value="Genomic_DNA"/>
</dbReference>
<keyword evidence="3" id="KW-1003">Cell membrane</keyword>
<keyword evidence="5 7" id="KW-1133">Transmembrane helix</keyword>
<dbReference type="PIRSF" id="PIRSF019239">
    <property type="entry name" value="MrpE"/>
    <property type="match status" value="1"/>
</dbReference>
<name>A0A2U2DPT8_9HYPH</name>
<keyword evidence="9" id="KW-1185">Reference proteome</keyword>